<evidence type="ECO:0000313" key="5">
    <source>
        <dbReference type="RefSeq" id="XP_025028465.1"/>
    </source>
</evidence>
<feature type="transmembrane region" description="Helical" evidence="3">
    <location>
        <begin position="252"/>
        <end position="273"/>
    </location>
</feature>
<proteinExistence type="predicted"/>
<evidence type="ECO:0000256" key="2">
    <source>
        <dbReference type="SAM" id="MobiDB-lite"/>
    </source>
</evidence>
<dbReference type="OrthoDB" id="9029629at2759"/>
<keyword evidence="1" id="KW-0175">Coiled coil</keyword>
<sequence length="311" mass="36081">MERTHRSGAETKPFHTNAIEKPAGSVLMDTKENLRNEIWDLRETAANLDVEKQEIVKEYKSVKEQNRTLEAKIDCFKAMVEDLEKEKEELQQTLQQLEDTVAALESQNQTFKETNKVLRSKIQKVSNHVIVFQDYKATQEQDILRMKQVMEKIVGYFKQLEAKIETAEQRYEDEQNQAAELKRTMDELEQIREVQENEILCLQGQLEQASLFKSETEDGLEAPSLLQEMVQAKLVQDSLAMQKTLFFLLSRGMWVLMVMIVGLEFSNVLVFLFSKDFEPGKQLVMFPDCLGWVSNILPSYYDRKLSGLLPL</sequence>
<dbReference type="RefSeq" id="XP_025028465.1">
    <property type="nucleotide sequence ID" value="XM_025172697.1"/>
</dbReference>
<keyword evidence="3" id="KW-1133">Transmembrane helix</keyword>
<name>A0A9F5INA7_PYTBI</name>
<keyword evidence="4" id="KW-1185">Reference proteome</keyword>
<feature type="compositionally biased region" description="Basic and acidic residues" evidence="2">
    <location>
        <begin position="1"/>
        <end position="13"/>
    </location>
</feature>
<protein>
    <submittedName>
        <fullName evidence="5">WEB family protein At1g12150-like</fullName>
    </submittedName>
</protein>
<evidence type="ECO:0000313" key="4">
    <source>
        <dbReference type="Proteomes" id="UP000695026"/>
    </source>
</evidence>
<dbReference type="Gene3D" id="1.10.287.1490">
    <property type="match status" value="1"/>
</dbReference>
<keyword evidence="3" id="KW-0472">Membrane</keyword>
<gene>
    <name evidence="5" type="primary">LOC112541777</name>
</gene>
<evidence type="ECO:0000256" key="3">
    <source>
        <dbReference type="SAM" id="Phobius"/>
    </source>
</evidence>
<dbReference type="AlphaFoldDB" id="A0A9F5INA7"/>
<feature type="coiled-coil region" evidence="1">
    <location>
        <begin position="150"/>
        <end position="205"/>
    </location>
</feature>
<keyword evidence="3" id="KW-0812">Transmembrane</keyword>
<organism evidence="4 5">
    <name type="scientific">Python bivittatus</name>
    <name type="common">Burmese python</name>
    <name type="synonym">Python molurus bivittatus</name>
    <dbReference type="NCBI Taxonomy" id="176946"/>
    <lineage>
        <taxon>Eukaryota</taxon>
        <taxon>Metazoa</taxon>
        <taxon>Chordata</taxon>
        <taxon>Craniata</taxon>
        <taxon>Vertebrata</taxon>
        <taxon>Euteleostomi</taxon>
        <taxon>Lepidosauria</taxon>
        <taxon>Squamata</taxon>
        <taxon>Bifurcata</taxon>
        <taxon>Unidentata</taxon>
        <taxon>Episquamata</taxon>
        <taxon>Toxicofera</taxon>
        <taxon>Serpentes</taxon>
        <taxon>Henophidia</taxon>
        <taxon>Pythonidae</taxon>
        <taxon>Python</taxon>
    </lineage>
</organism>
<dbReference type="Proteomes" id="UP000695026">
    <property type="component" value="Unplaced"/>
</dbReference>
<evidence type="ECO:0000256" key="1">
    <source>
        <dbReference type="SAM" id="Coils"/>
    </source>
</evidence>
<dbReference type="KEGG" id="pbi:112541777"/>
<reference evidence="5" key="1">
    <citation type="submission" date="2025-08" db="UniProtKB">
        <authorList>
            <consortium name="RefSeq"/>
        </authorList>
    </citation>
    <scope>IDENTIFICATION</scope>
    <source>
        <tissue evidence="5">Liver</tissue>
    </source>
</reference>
<dbReference type="OMA" id="HEMVQAK"/>
<dbReference type="GeneID" id="112541777"/>
<accession>A0A9F5INA7</accession>
<feature type="region of interest" description="Disordered" evidence="2">
    <location>
        <begin position="1"/>
        <end position="24"/>
    </location>
</feature>
<feature type="coiled-coil region" evidence="1">
    <location>
        <begin position="31"/>
        <end position="121"/>
    </location>
</feature>